<evidence type="ECO:0000313" key="1">
    <source>
        <dbReference type="EMBL" id="CAF1592205.1"/>
    </source>
</evidence>
<dbReference type="EMBL" id="CAJNOW010011047">
    <property type="protein sequence ID" value="CAF1592205.1"/>
    <property type="molecule type" value="Genomic_DNA"/>
</dbReference>
<dbReference type="EMBL" id="CAJOBJ010108956">
    <property type="protein sequence ID" value="CAF4622180.1"/>
    <property type="molecule type" value="Genomic_DNA"/>
</dbReference>
<evidence type="ECO:0000313" key="3">
    <source>
        <dbReference type="EMBL" id="CAF4457044.1"/>
    </source>
</evidence>
<name>A0A816A2J2_9BILA</name>
<evidence type="ECO:0000313" key="4">
    <source>
        <dbReference type="EMBL" id="CAF4622180.1"/>
    </source>
</evidence>
<dbReference type="Proteomes" id="UP000663834">
    <property type="component" value="Unassembled WGS sequence"/>
</dbReference>
<gene>
    <name evidence="4" type="ORF">GIL414_LOCUS39826</name>
    <name evidence="1" type="ORF">KQP761_LOCUS21318</name>
    <name evidence="2" type="ORF">MBJ925_LOCUS18664</name>
    <name evidence="3" type="ORF">SMN809_LOCUS32986</name>
</gene>
<dbReference type="OrthoDB" id="4850648at2759"/>
<evidence type="ECO:0008006" key="6">
    <source>
        <dbReference type="Google" id="ProtNLM"/>
    </source>
</evidence>
<dbReference type="Proteomes" id="UP000676336">
    <property type="component" value="Unassembled WGS sequence"/>
</dbReference>
<dbReference type="EMBL" id="CAJOBI010070775">
    <property type="protein sequence ID" value="CAF4457044.1"/>
    <property type="molecule type" value="Genomic_DNA"/>
</dbReference>
<reference evidence="1" key="1">
    <citation type="submission" date="2021-02" db="EMBL/GenBank/DDBJ databases">
        <authorList>
            <person name="Nowell W R."/>
        </authorList>
    </citation>
    <scope>NUCLEOTIDE SEQUENCE</scope>
</reference>
<dbReference type="AlphaFoldDB" id="A0A816A2J2"/>
<evidence type="ECO:0000313" key="2">
    <source>
        <dbReference type="EMBL" id="CAF2081176.1"/>
    </source>
</evidence>
<dbReference type="PANTHER" id="PTHR37827">
    <property type="entry name" value="TUDOR DOMAIN-CONTAINING PROTEIN"/>
    <property type="match status" value="1"/>
</dbReference>
<dbReference type="PANTHER" id="PTHR37827:SF1">
    <property type="entry name" value="HNH DOMAIN-CONTAINING PROTEIN"/>
    <property type="match status" value="1"/>
</dbReference>
<sequence length="192" mass="22630">MESSLYNSIYQRVSSEVNNDEHFCTYLAEICTDSDSHCDDLHDIIDTMFKTSYPNMSDARRQHVIYSLLDLIEENRKKMNEVTDDNVNDEDDIDLSERVERDGECKLCGSNQRITIHHLIPKLILKRMRNSGKESVDVSKYLIEVCRPCHNEIHRIWPHNELAKEYQTVDMILDAPAIQPYLNWKRKRERTA</sequence>
<dbReference type="Proteomes" id="UP000681720">
    <property type="component" value="Unassembled WGS sequence"/>
</dbReference>
<accession>A0A816A2J2</accession>
<dbReference type="Proteomes" id="UP000663824">
    <property type="component" value="Unassembled WGS sequence"/>
</dbReference>
<organism evidence="1 5">
    <name type="scientific">Rotaria magnacalcarata</name>
    <dbReference type="NCBI Taxonomy" id="392030"/>
    <lineage>
        <taxon>Eukaryota</taxon>
        <taxon>Metazoa</taxon>
        <taxon>Spiralia</taxon>
        <taxon>Gnathifera</taxon>
        <taxon>Rotifera</taxon>
        <taxon>Eurotatoria</taxon>
        <taxon>Bdelloidea</taxon>
        <taxon>Philodinida</taxon>
        <taxon>Philodinidae</taxon>
        <taxon>Rotaria</taxon>
    </lineage>
</organism>
<comment type="caution">
    <text evidence="1">The sequence shown here is derived from an EMBL/GenBank/DDBJ whole genome shotgun (WGS) entry which is preliminary data.</text>
</comment>
<dbReference type="EMBL" id="CAJNRE010009368">
    <property type="protein sequence ID" value="CAF2081176.1"/>
    <property type="molecule type" value="Genomic_DNA"/>
</dbReference>
<evidence type="ECO:0000313" key="5">
    <source>
        <dbReference type="Proteomes" id="UP000663834"/>
    </source>
</evidence>
<proteinExistence type="predicted"/>
<protein>
    <recommendedName>
        <fullName evidence="6">HNH domain-containing protein</fullName>
    </recommendedName>
</protein>